<organism evidence="2 3">
    <name type="scientific">Hymenobacter armeniacus</name>
    <dbReference type="NCBI Taxonomy" id="2771358"/>
    <lineage>
        <taxon>Bacteria</taxon>
        <taxon>Pseudomonadati</taxon>
        <taxon>Bacteroidota</taxon>
        <taxon>Cytophagia</taxon>
        <taxon>Cytophagales</taxon>
        <taxon>Hymenobacteraceae</taxon>
        <taxon>Hymenobacter</taxon>
    </lineage>
</organism>
<accession>A0ABR8JVH9</accession>
<evidence type="ECO:0000313" key="2">
    <source>
        <dbReference type="EMBL" id="MBD2723110.1"/>
    </source>
</evidence>
<dbReference type="PANTHER" id="PTHR38045">
    <property type="entry name" value="CHROMOSOME 1, WHOLE GENOME SHOTGUN SEQUENCE"/>
    <property type="match status" value="1"/>
</dbReference>
<gene>
    <name evidence="2" type="ORF">IC234_13330</name>
</gene>
<protein>
    <recommendedName>
        <fullName evidence="4">DUF4962 domain-containing protein</fullName>
    </recommendedName>
</protein>
<dbReference type="RefSeq" id="WP_190925403.1">
    <property type="nucleotide sequence ID" value="NZ_JACXAC010000004.1"/>
</dbReference>
<evidence type="ECO:0008006" key="4">
    <source>
        <dbReference type="Google" id="ProtNLM"/>
    </source>
</evidence>
<feature type="chain" id="PRO_5045754364" description="DUF4962 domain-containing protein" evidence="1">
    <location>
        <begin position="25"/>
        <end position="663"/>
    </location>
</feature>
<dbReference type="EMBL" id="JACXAC010000004">
    <property type="protein sequence ID" value="MBD2723110.1"/>
    <property type="molecule type" value="Genomic_DNA"/>
</dbReference>
<dbReference type="Gene3D" id="2.70.98.70">
    <property type="match status" value="1"/>
</dbReference>
<dbReference type="Proteomes" id="UP000606003">
    <property type="component" value="Unassembled WGS sequence"/>
</dbReference>
<keyword evidence="3" id="KW-1185">Reference proteome</keyword>
<sequence>MIKHALFTIAAAAALLASPTAATAAGAKPTVPAPAADSITPAQVRLRFDQARQAGVHPRLFFAAADIQRIKTLRQQRDPFVLMAFEQMQQEADATLKEPLLDYALDDAKLRIPAIHRFAGQLPKLVLMYQLTGEKKYADRCWAQLEKQAHYPDWGADRHFLDTGIGAFSFALAYDGLHDYLMEAQRAELRAGVLRHALQPGQQQMERNAWWHKANHNWNGICHGGLLMAALAMFEADPANMSQVVSLAANALPLYLREFEPDGQSEEGLMYWSYGLMYTTVALEAMERALGTSFGLADRPGLRKAGWFPIYMSGPAVGLSIGDDPLKNSRGATFFWFARHYHDAPLAKAQYELALENKAPVWHDILYYDPALVKAATTGKKVSLDNHIRKIEVMSLRENWTKDALYIALHGGNNNANHGHLDAGTFDIQALGETWAYGALGSDNYTYPGYFSKTTQPAYTDAPAAQAEAGRWHFYRLRAEGKNCLAFNPGTRPDQDPMGAATLLDSGSSEQKSFFVVDLSSPYKRDVTSYHRGILLDRTRRTITVQDELKARQGADIWWSMHTKAAIEVTENGRGAILRLGDKKMGARIVSPGPASFQVLAATYLPGEAFPLTKNSPNAGFRKLAIELKGVDAANIRVEFYPITPGATAKPKKPTGFQPMASW</sequence>
<reference evidence="2 3" key="1">
    <citation type="submission" date="2020-09" db="EMBL/GenBank/DDBJ databases">
        <authorList>
            <person name="Kim M.K."/>
        </authorList>
    </citation>
    <scope>NUCLEOTIDE SEQUENCE [LARGE SCALE GENOMIC DNA]</scope>
    <source>
        <strain evidence="2 3">BT189</strain>
    </source>
</reference>
<evidence type="ECO:0000256" key="1">
    <source>
        <dbReference type="SAM" id="SignalP"/>
    </source>
</evidence>
<proteinExistence type="predicted"/>
<comment type="caution">
    <text evidence="2">The sequence shown here is derived from an EMBL/GenBank/DDBJ whole genome shotgun (WGS) entry which is preliminary data.</text>
</comment>
<dbReference type="SUPFAM" id="SSF48230">
    <property type="entry name" value="Chondroitin AC/alginate lyase"/>
    <property type="match status" value="1"/>
</dbReference>
<name>A0ABR8JVH9_9BACT</name>
<dbReference type="Gene3D" id="1.50.10.100">
    <property type="entry name" value="Chondroitin AC/alginate lyase"/>
    <property type="match status" value="1"/>
</dbReference>
<evidence type="ECO:0000313" key="3">
    <source>
        <dbReference type="Proteomes" id="UP000606003"/>
    </source>
</evidence>
<keyword evidence="1" id="KW-0732">Signal</keyword>
<dbReference type="PANTHER" id="PTHR38045:SF1">
    <property type="entry name" value="HEPARINASE II_III-LIKE PROTEIN"/>
    <property type="match status" value="1"/>
</dbReference>
<dbReference type="InterPro" id="IPR008929">
    <property type="entry name" value="Chondroitin_lyas"/>
</dbReference>
<feature type="signal peptide" evidence="1">
    <location>
        <begin position="1"/>
        <end position="24"/>
    </location>
</feature>